<feature type="compositionally biased region" description="Basic residues" evidence="1">
    <location>
        <begin position="33"/>
        <end position="44"/>
    </location>
</feature>
<dbReference type="GO" id="GO:0003677">
    <property type="term" value="F:DNA binding"/>
    <property type="evidence" value="ECO:0007669"/>
    <property type="project" value="InterPro"/>
</dbReference>
<protein>
    <recommendedName>
        <fullName evidence="2">HTH cro/C1-type domain-containing protein</fullName>
    </recommendedName>
</protein>
<gene>
    <name evidence="3" type="ORF">OVA965_LOCUS45080</name>
    <name evidence="4" type="ORF">TMI583_LOCUS48272</name>
</gene>
<dbReference type="Gene3D" id="1.10.260.40">
    <property type="entry name" value="lambda repressor-like DNA-binding domains"/>
    <property type="match status" value="1"/>
</dbReference>
<evidence type="ECO:0000313" key="4">
    <source>
        <dbReference type="EMBL" id="CAF4508904.1"/>
    </source>
</evidence>
<comment type="caution">
    <text evidence="3">The sequence shown here is derived from an EMBL/GenBank/DDBJ whole genome shotgun (WGS) entry which is preliminary data.</text>
</comment>
<evidence type="ECO:0000259" key="2">
    <source>
        <dbReference type="PROSITE" id="PS50943"/>
    </source>
</evidence>
<accession>A0A8S2G9H7</accession>
<dbReference type="Proteomes" id="UP000682733">
    <property type="component" value="Unassembled WGS sequence"/>
</dbReference>
<dbReference type="EMBL" id="CAJOBA010097600">
    <property type="protein sequence ID" value="CAF4508904.1"/>
    <property type="molecule type" value="Genomic_DNA"/>
</dbReference>
<evidence type="ECO:0000313" key="5">
    <source>
        <dbReference type="Proteomes" id="UP000677228"/>
    </source>
</evidence>
<dbReference type="PROSITE" id="PS50943">
    <property type="entry name" value="HTH_CROC1"/>
    <property type="match status" value="1"/>
</dbReference>
<feature type="domain" description="HTH cro/C1-type" evidence="2">
    <location>
        <begin position="120"/>
        <end position="163"/>
    </location>
</feature>
<dbReference type="CDD" id="cd00093">
    <property type="entry name" value="HTH_XRE"/>
    <property type="match status" value="1"/>
</dbReference>
<name>A0A8S2G9H7_9BILA</name>
<dbReference type="EMBL" id="CAJNOK010068121">
    <property type="protein sequence ID" value="CAF1656232.1"/>
    <property type="molecule type" value="Genomic_DNA"/>
</dbReference>
<proteinExistence type="predicted"/>
<dbReference type="InterPro" id="IPR010982">
    <property type="entry name" value="Lambda_DNA-bd_dom_sf"/>
</dbReference>
<dbReference type="Proteomes" id="UP000677228">
    <property type="component" value="Unassembled WGS sequence"/>
</dbReference>
<dbReference type="SUPFAM" id="SSF47413">
    <property type="entry name" value="lambda repressor-like DNA-binding domains"/>
    <property type="match status" value="1"/>
</dbReference>
<sequence length="181" mass="20989">MTLSTRQTYHKDSNVGRSPKKAKNKRKPDAGGKKKKRPISSDKKKLRIAKLKVRRLRKRMLLRTRINRRSKPNSNSRLLGFKKYNSKDVSSKQTALANKVIKNNTIDRLRIILSSRTDYLRALSRASKVSRKRIQHFLAGDRKVTLDTIGRIADALGLRLIMVHKRQLFDQNSKHNFFTIA</sequence>
<evidence type="ECO:0000256" key="1">
    <source>
        <dbReference type="SAM" id="MobiDB-lite"/>
    </source>
</evidence>
<evidence type="ECO:0000313" key="3">
    <source>
        <dbReference type="EMBL" id="CAF1656232.1"/>
    </source>
</evidence>
<dbReference type="InterPro" id="IPR001387">
    <property type="entry name" value="Cro/C1-type_HTH"/>
</dbReference>
<feature type="region of interest" description="Disordered" evidence="1">
    <location>
        <begin position="1"/>
        <end position="44"/>
    </location>
</feature>
<dbReference type="AlphaFoldDB" id="A0A8S2G9H7"/>
<organism evidence="3 5">
    <name type="scientific">Didymodactylos carnosus</name>
    <dbReference type="NCBI Taxonomy" id="1234261"/>
    <lineage>
        <taxon>Eukaryota</taxon>
        <taxon>Metazoa</taxon>
        <taxon>Spiralia</taxon>
        <taxon>Gnathifera</taxon>
        <taxon>Rotifera</taxon>
        <taxon>Eurotatoria</taxon>
        <taxon>Bdelloidea</taxon>
        <taxon>Philodinida</taxon>
        <taxon>Philodinidae</taxon>
        <taxon>Didymodactylos</taxon>
    </lineage>
</organism>
<reference evidence="3" key="1">
    <citation type="submission" date="2021-02" db="EMBL/GenBank/DDBJ databases">
        <authorList>
            <person name="Nowell W R."/>
        </authorList>
    </citation>
    <scope>NUCLEOTIDE SEQUENCE</scope>
</reference>